<dbReference type="Pfam" id="PF01869">
    <property type="entry name" value="BcrAD_BadFG"/>
    <property type="match status" value="1"/>
</dbReference>
<dbReference type="InterPro" id="IPR052519">
    <property type="entry name" value="Euk-type_GlcNAc_Kinase"/>
</dbReference>
<dbReference type="RefSeq" id="WP_093784656.1">
    <property type="nucleotide sequence ID" value="NZ_FNIE01000005.1"/>
</dbReference>
<dbReference type="STRING" id="310781.SAMN05216259_105400"/>
<dbReference type="Proteomes" id="UP000199341">
    <property type="component" value="Unassembled WGS sequence"/>
</dbReference>
<dbReference type="EMBL" id="FNIE01000005">
    <property type="protein sequence ID" value="SDN75101.1"/>
    <property type="molecule type" value="Genomic_DNA"/>
</dbReference>
<accession>A0A1H0DYQ4</accession>
<keyword evidence="3" id="KW-1185">Reference proteome</keyword>
<evidence type="ECO:0000313" key="2">
    <source>
        <dbReference type="EMBL" id="SDN75101.1"/>
    </source>
</evidence>
<sequence length="346" mass="33702">MSGTDSRHLVVGIDAGGTRCRACLAAVGPGGARTVLGRGSGGPGNAMSVGRADLTRHLTEAVGGAVRAARAADPRIATRVVASFGGFAGGAAGLGPERGKDLAVSCLRDALAAHGITGVPVGAGGDIEVALAAGPGAPRDGLVLIAGTGAIAARLAAGGRRMVSDGHGWLLGDEGSGFWLGNRATRAALEALDGRGPWTALVPRVTAHYLGEDVAAEVAGGDAPGRLDGPARHRIAEAVVAAAYEQAPARLAAVSPIVVAVAAEGDAVALGLLDAAADLLAGTVGSLRPLAGEPVVATGGLLAPAGPLLERVSGRLARQGLRVFPVADPSEGAAALALTLLLDGAG</sequence>
<name>A0A1H0DYQ4_9ACTN</name>
<dbReference type="AlphaFoldDB" id="A0A1H0DYQ4"/>
<reference evidence="2 3" key="1">
    <citation type="submission" date="2016-10" db="EMBL/GenBank/DDBJ databases">
        <authorList>
            <person name="de Groot N.N."/>
        </authorList>
    </citation>
    <scope>NUCLEOTIDE SEQUENCE [LARGE SCALE GENOMIC DNA]</scope>
    <source>
        <strain evidence="2 3">CGMCC 4.2022</strain>
    </source>
</reference>
<proteinExistence type="predicted"/>
<dbReference type="PANTHER" id="PTHR43190:SF3">
    <property type="entry name" value="N-ACETYL-D-GLUCOSAMINE KINASE"/>
    <property type="match status" value="1"/>
</dbReference>
<protein>
    <submittedName>
        <fullName evidence="2">BadF-type ATPase</fullName>
    </submittedName>
</protein>
<dbReference type="PANTHER" id="PTHR43190">
    <property type="entry name" value="N-ACETYL-D-GLUCOSAMINE KINASE"/>
    <property type="match status" value="1"/>
</dbReference>
<evidence type="ECO:0000313" key="3">
    <source>
        <dbReference type="Proteomes" id="UP000199341"/>
    </source>
</evidence>
<dbReference type="InterPro" id="IPR043129">
    <property type="entry name" value="ATPase_NBD"/>
</dbReference>
<evidence type="ECO:0000259" key="1">
    <source>
        <dbReference type="Pfam" id="PF01869"/>
    </source>
</evidence>
<feature type="domain" description="ATPase BadF/BadG/BcrA/BcrD type" evidence="1">
    <location>
        <begin position="11"/>
        <end position="306"/>
    </location>
</feature>
<dbReference type="OrthoDB" id="8701357at2"/>
<dbReference type="InterPro" id="IPR002731">
    <property type="entry name" value="ATPase_BadF"/>
</dbReference>
<dbReference type="SUPFAM" id="SSF53067">
    <property type="entry name" value="Actin-like ATPase domain"/>
    <property type="match status" value="2"/>
</dbReference>
<organism evidence="2 3">
    <name type="scientific">Actinacidiphila guanduensis</name>
    <dbReference type="NCBI Taxonomy" id="310781"/>
    <lineage>
        <taxon>Bacteria</taxon>
        <taxon>Bacillati</taxon>
        <taxon>Actinomycetota</taxon>
        <taxon>Actinomycetes</taxon>
        <taxon>Kitasatosporales</taxon>
        <taxon>Streptomycetaceae</taxon>
        <taxon>Actinacidiphila</taxon>
    </lineage>
</organism>
<dbReference type="Gene3D" id="3.30.420.40">
    <property type="match status" value="2"/>
</dbReference>
<gene>
    <name evidence="2" type="ORF">SAMN05216259_105400</name>
</gene>